<sequence length="161" mass="17886">MPFLLPTCDCKGTLKALWSVLLPVLALAALLPVTTAAAADDGNDNAPLPSRPFSQQLDELNDQQNILERYRLDHLSRQHIEVTLWYTGDYRLDPEEVKAFTNGACFGMLRQAFEAGLRPYRDKTSIVCHARQQDGDAVSAHALGASRYSADDSDEFIFEAE</sequence>
<gene>
    <name evidence="2" type="ORF">C7446_2431</name>
</gene>
<evidence type="ECO:0000256" key="1">
    <source>
        <dbReference type="SAM" id="SignalP"/>
    </source>
</evidence>
<reference evidence="2 3" key="1">
    <citation type="submission" date="2018-10" db="EMBL/GenBank/DDBJ databases">
        <title>Genomic Encyclopedia of Type Strains, Phase IV (KMG-IV): sequencing the most valuable type-strain genomes for metagenomic binning, comparative biology and taxonomic classification.</title>
        <authorList>
            <person name="Goeker M."/>
        </authorList>
    </citation>
    <scope>NUCLEOTIDE SEQUENCE [LARGE SCALE GENOMIC DNA]</scope>
    <source>
        <strain evidence="2 3">DSM 23229</strain>
    </source>
</reference>
<dbReference type="RefSeq" id="WP_170150074.1">
    <property type="nucleotide sequence ID" value="NZ_RBIN01000007.1"/>
</dbReference>
<dbReference type="AlphaFoldDB" id="A0A420WUA1"/>
<proteinExistence type="predicted"/>
<evidence type="ECO:0000313" key="2">
    <source>
        <dbReference type="EMBL" id="RKQ97015.1"/>
    </source>
</evidence>
<dbReference type="Proteomes" id="UP000281975">
    <property type="component" value="Unassembled WGS sequence"/>
</dbReference>
<comment type="caution">
    <text evidence="2">The sequence shown here is derived from an EMBL/GenBank/DDBJ whole genome shotgun (WGS) entry which is preliminary data.</text>
</comment>
<feature type="signal peptide" evidence="1">
    <location>
        <begin position="1"/>
        <end position="38"/>
    </location>
</feature>
<keyword evidence="3" id="KW-1185">Reference proteome</keyword>
<keyword evidence="1" id="KW-0732">Signal</keyword>
<evidence type="ECO:0000313" key="3">
    <source>
        <dbReference type="Proteomes" id="UP000281975"/>
    </source>
</evidence>
<accession>A0A420WUA1</accession>
<organism evidence="2 3">
    <name type="scientific">Kushneria sinocarnis</name>
    <dbReference type="NCBI Taxonomy" id="595502"/>
    <lineage>
        <taxon>Bacteria</taxon>
        <taxon>Pseudomonadati</taxon>
        <taxon>Pseudomonadota</taxon>
        <taxon>Gammaproteobacteria</taxon>
        <taxon>Oceanospirillales</taxon>
        <taxon>Halomonadaceae</taxon>
        <taxon>Kushneria</taxon>
    </lineage>
</organism>
<feature type="chain" id="PRO_5019235104" evidence="1">
    <location>
        <begin position="39"/>
        <end position="161"/>
    </location>
</feature>
<name>A0A420WUA1_9GAMM</name>
<dbReference type="EMBL" id="RBIN01000007">
    <property type="protein sequence ID" value="RKQ97015.1"/>
    <property type="molecule type" value="Genomic_DNA"/>
</dbReference>
<protein>
    <submittedName>
        <fullName evidence="2">Uncharacterized protein</fullName>
    </submittedName>
</protein>